<gene>
    <name evidence="2" type="ORF">EYF80_027377</name>
</gene>
<feature type="region of interest" description="Disordered" evidence="1">
    <location>
        <begin position="41"/>
        <end position="63"/>
    </location>
</feature>
<name>A0A4Z2H9C2_9TELE</name>
<evidence type="ECO:0000313" key="2">
    <source>
        <dbReference type="EMBL" id="TNN62366.1"/>
    </source>
</evidence>
<dbReference type="Proteomes" id="UP000314294">
    <property type="component" value="Unassembled WGS sequence"/>
</dbReference>
<dbReference type="OrthoDB" id="10508825at2759"/>
<keyword evidence="3" id="KW-1185">Reference proteome</keyword>
<dbReference type="AlphaFoldDB" id="A0A4Z2H9C2"/>
<evidence type="ECO:0000256" key="1">
    <source>
        <dbReference type="SAM" id="MobiDB-lite"/>
    </source>
</evidence>
<accession>A0A4Z2H9C2</accession>
<protein>
    <submittedName>
        <fullName evidence="2">Uncharacterized protein</fullName>
    </submittedName>
</protein>
<comment type="caution">
    <text evidence="2">The sequence shown here is derived from an EMBL/GenBank/DDBJ whole genome shotgun (WGS) entry which is preliminary data.</text>
</comment>
<sequence>MKRDSPAMRSYAALKGMDEMMPGSRGDRLRRTGPSVQVVQTLSASTSPTATNTDSTSPAASTMKMPPMFCTPRALASLLSSSGQPFPLHHFSFIMCSFPSSWSCRMAIVILSLYGDPANGPREDRTAQHRLSVVTTTASLQIYNCPILISSRCGWPESILRILMAFISVMMDAAITAG</sequence>
<reference evidence="2 3" key="1">
    <citation type="submission" date="2019-03" db="EMBL/GenBank/DDBJ databases">
        <title>First draft genome of Liparis tanakae, snailfish: a comprehensive survey of snailfish specific genes.</title>
        <authorList>
            <person name="Kim W."/>
            <person name="Song I."/>
            <person name="Jeong J.-H."/>
            <person name="Kim D."/>
            <person name="Kim S."/>
            <person name="Ryu S."/>
            <person name="Song J.Y."/>
            <person name="Lee S.K."/>
        </authorList>
    </citation>
    <scope>NUCLEOTIDE SEQUENCE [LARGE SCALE GENOMIC DNA]</scope>
    <source>
        <tissue evidence="2">Muscle</tissue>
    </source>
</reference>
<feature type="compositionally biased region" description="Polar residues" evidence="1">
    <location>
        <begin position="41"/>
        <end position="60"/>
    </location>
</feature>
<dbReference type="EMBL" id="SRLO01000294">
    <property type="protein sequence ID" value="TNN62366.1"/>
    <property type="molecule type" value="Genomic_DNA"/>
</dbReference>
<evidence type="ECO:0000313" key="3">
    <source>
        <dbReference type="Proteomes" id="UP000314294"/>
    </source>
</evidence>
<organism evidence="2 3">
    <name type="scientific">Liparis tanakae</name>
    <name type="common">Tanaka's snailfish</name>
    <dbReference type="NCBI Taxonomy" id="230148"/>
    <lineage>
        <taxon>Eukaryota</taxon>
        <taxon>Metazoa</taxon>
        <taxon>Chordata</taxon>
        <taxon>Craniata</taxon>
        <taxon>Vertebrata</taxon>
        <taxon>Euteleostomi</taxon>
        <taxon>Actinopterygii</taxon>
        <taxon>Neopterygii</taxon>
        <taxon>Teleostei</taxon>
        <taxon>Neoteleostei</taxon>
        <taxon>Acanthomorphata</taxon>
        <taxon>Eupercaria</taxon>
        <taxon>Perciformes</taxon>
        <taxon>Cottioidei</taxon>
        <taxon>Cottales</taxon>
        <taxon>Liparidae</taxon>
        <taxon>Liparis</taxon>
    </lineage>
</organism>
<proteinExistence type="predicted"/>